<feature type="region of interest" description="Disordered" evidence="1">
    <location>
        <begin position="132"/>
        <end position="174"/>
    </location>
</feature>
<comment type="caution">
    <text evidence="2">The sequence shown here is derived from an EMBL/GenBank/DDBJ whole genome shotgun (WGS) entry which is preliminary data.</text>
</comment>
<name>A0A0M0LP97_9EUKA</name>
<keyword evidence="3" id="KW-1185">Reference proteome</keyword>
<feature type="compositionally biased region" description="Low complexity" evidence="1">
    <location>
        <begin position="135"/>
        <end position="153"/>
    </location>
</feature>
<proteinExistence type="predicted"/>
<dbReference type="AlphaFoldDB" id="A0A0M0LP97"/>
<dbReference type="Proteomes" id="UP000037460">
    <property type="component" value="Unassembled WGS sequence"/>
</dbReference>
<protein>
    <submittedName>
        <fullName evidence="2">Uncharacterized protein</fullName>
    </submittedName>
</protein>
<gene>
    <name evidence="2" type="ORF">Ctob_009790</name>
</gene>
<dbReference type="EMBL" id="JWZX01000486">
    <property type="protein sequence ID" value="KOO52831.1"/>
    <property type="molecule type" value="Genomic_DNA"/>
</dbReference>
<accession>A0A0M0LP97</accession>
<organism evidence="2 3">
    <name type="scientific">Chrysochromulina tobinii</name>
    <dbReference type="NCBI Taxonomy" id="1460289"/>
    <lineage>
        <taxon>Eukaryota</taxon>
        <taxon>Haptista</taxon>
        <taxon>Haptophyta</taxon>
        <taxon>Prymnesiophyceae</taxon>
        <taxon>Prymnesiales</taxon>
        <taxon>Chrysochromulinaceae</taxon>
        <taxon>Chrysochromulina</taxon>
    </lineage>
</organism>
<evidence type="ECO:0000256" key="1">
    <source>
        <dbReference type="SAM" id="MobiDB-lite"/>
    </source>
</evidence>
<evidence type="ECO:0000313" key="2">
    <source>
        <dbReference type="EMBL" id="KOO52831.1"/>
    </source>
</evidence>
<feature type="compositionally biased region" description="Pro residues" evidence="1">
    <location>
        <begin position="154"/>
        <end position="163"/>
    </location>
</feature>
<sequence length="274" mass="28626">MADEPATPAAEELKIRVKSASVEVFITLNAKFLAQPLEKALINPFIKVYNKKTDVPVSLESLISIHVTGAACPDGPVTIDTAKDPTVAASTILGSKEGVHIEFTFAEQQMMPVFTEGMSEVDKLKARRRAENAAKRAAAGATDDAAAASDPSADTPPVPPPAAPVESGPLGQLSKAEAQAQAIETELKACTTELAAATSMASVDAISTRATAAAGGVGKLMAMMDEIDLGDLDEEPRAAARVRRKAINAKVEDVLEPAKKDLNKAVMAARKRLG</sequence>
<evidence type="ECO:0000313" key="3">
    <source>
        <dbReference type="Proteomes" id="UP000037460"/>
    </source>
</evidence>
<reference evidence="3" key="1">
    <citation type="journal article" date="2015" name="PLoS Genet.">
        <title>Genome Sequence and Transcriptome Analyses of Chrysochromulina tobin: Metabolic Tools for Enhanced Algal Fitness in the Prominent Order Prymnesiales (Haptophyceae).</title>
        <authorList>
            <person name="Hovde B.T."/>
            <person name="Deodato C.R."/>
            <person name="Hunsperger H.M."/>
            <person name="Ryken S.A."/>
            <person name="Yost W."/>
            <person name="Jha R.K."/>
            <person name="Patterson J."/>
            <person name="Monnat R.J. Jr."/>
            <person name="Barlow S.B."/>
            <person name="Starkenburg S.R."/>
            <person name="Cattolico R.A."/>
        </authorList>
    </citation>
    <scope>NUCLEOTIDE SEQUENCE</scope>
    <source>
        <strain evidence="3">CCMP291</strain>
    </source>
</reference>